<dbReference type="AlphaFoldDB" id="A0A4R3VBI3"/>
<dbReference type="SUPFAM" id="SSF53850">
    <property type="entry name" value="Periplasmic binding protein-like II"/>
    <property type="match status" value="1"/>
</dbReference>
<evidence type="ECO:0008006" key="4">
    <source>
        <dbReference type="Google" id="ProtNLM"/>
    </source>
</evidence>
<accession>A0A4R3VBI3</accession>
<dbReference type="Proteomes" id="UP000295110">
    <property type="component" value="Unassembled WGS sequence"/>
</dbReference>
<evidence type="ECO:0000313" key="2">
    <source>
        <dbReference type="EMBL" id="TCV00964.1"/>
    </source>
</evidence>
<organism evidence="2 3">
    <name type="scientific">Roseateles saccharophilus</name>
    <name type="common">Pseudomonas saccharophila</name>
    <dbReference type="NCBI Taxonomy" id="304"/>
    <lineage>
        <taxon>Bacteria</taxon>
        <taxon>Pseudomonadati</taxon>
        <taxon>Pseudomonadota</taxon>
        <taxon>Betaproteobacteria</taxon>
        <taxon>Burkholderiales</taxon>
        <taxon>Sphaerotilaceae</taxon>
        <taxon>Roseateles</taxon>
    </lineage>
</organism>
<name>A0A4R3VBI3_ROSSA</name>
<sequence length="289" mass="31633">MTPTMARALLLAGAMLLGSIAAAVPAQEPPRVVVYPATSAAGDQRGDYYVNLLKLALAGADGHFVVQPSADPSVATRAFANMGTGRGIDVIWAPTTAELERDYLPVRIPLDKGILGWRIFLIAEHDQGLFEAVNSQEQLKALPAGQVGEWADTAVLRANGLPVVTATHYESLFRMLAVQRFRYLPRGIGEIAGELRNYGSLGLVIEPRLALHYPMCTYFFVSRQNAELARRLEQGLRRAQKDGAFERLFRQFYGDAIQAAKLEQRRVFELDNPTVTPSSCPRSGLPTAP</sequence>
<keyword evidence="1" id="KW-0732">Signal</keyword>
<gene>
    <name evidence="2" type="ORF">EV671_100793</name>
</gene>
<comment type="caution">
    <text evidence="2">The sequence shown here is derived from an EMBL/GenBank/DDBJ whole genome shotgun (WGS) entry which is preliminary data.</text>
</comment>
<evidence type="ECO:0000313" key="3">
    <source>
        <dbReference type="Proteomes" id="UP000295110"/>
    </source>
</evidence>
<dbReference type="EMBL" id="SMBU01000007">
    <property type="protein sequence ID" value="TCV00964.1"/>
    <property type="molecule type" value="Genomic_DNA"/>
</dbReference>
<protein>
    <recommendedName>
        <fullName evidence="4">Amino acid ABC transporter substrate-binding protein (PAAT family)</fullName>
    </recommendedName>
</protein>
<proteinExistence type="predicted"/>
<reference evidence="2 3" key="1">
    <citation type="submission" date="2019-03" db="EMBL/GenBank/DDBJ databases">
        <title>Genomic Encyclopedia of Type Strains, Phase IV (KMG-IV): sequencing the most valuable type-strain genomes for metagenomic binning, comparative biology and taxonomic classification.</title>
        <authorList>
            <person name="Goeker M."/>
        </authorList>
    </citation>
    <scope>NUCLEOTIDE SEQUENCE [LARGE SCALE GENOMIC DNA]</scope>
    <source>
        <strain evidence="2 3">DSM 654</strain>
    </source>
</reference>
<feature type="signal peptide" evidence="1">
    <location>
        <begin position="1"/>
        <end position="23"/>
    </location>
</feature>
<keyword evidence="3" id="KW-1185">Reference proteome</keyword>
<feature type="chain" id="PRO_5020444267" description="Amino acid ABC transporter substrate-binding protein (PAAT family)" evidence="1">
    <location>
        <begin position="24"/>
        <end position="289"/>
    </location>
</feature>
<evidence type="ECO:0000256" key="1">
    <source>
        <dbReference type="SAM" id="SignalP"/>
    </source>
</evidence>